<evidence type="ECO:0000313" key="3">
    <source>
        <dbReference type="EMBL" id="GAP04738.1"/>
    </source>
</evidence>
<dbReference type="STRING" id="709323.GCA_001047135_01302"/>
<dbReference type="RefSeq" id="WP_059394090.1">
    <property type="nucleotide sequence ID" value="NZ_BOJU01000006.1"/>
</dbReference>
<reference evidence="2 4" key="2">
    <citation type="submission" date="2023-10" db="EMBL/GenBank/DDBJ databases">
        <authorList>
            <person name="Botero Cardona J."/>
        </authorList>
    </citation>
    <scope>NUCLEOTIDE SEQUENCE [LARGE SCALE GENOMIC DNA]</scope>
    <source>
        <strain evidence="2 4">R-53137</strain>
    </source>
</reference>
<accession>A0A3F3HAY8</accession>
<dbReference type="EMBL" id="CAUZLT010000006">
    <property type="protein sequence ID" value="CAK1252623.1"/>
    <property type="molecule type" value="Genomic_DNA"/>
</dbReference>
<dbReference type="Proteomes" id="UP001314262">
    <property type="component" value="Unassembled WGS sequence"/>
</dbReference>
<evidence type="ECO:0000313" key="4">
    <source>
        <dbReference type="Proteomes" id="UP001314262"/>
    </source>
</evidence>
<organism evidence="3">
    <name type="scientific">Fructobacillus tropaeoli</name>
    <dbReference type="NCBI Taxonomy" id="709323"/>
    <lineage>
        <taxon>Bacteria</taxon>
        <taxon>Bacillati</taxon>
        <taxon>Bacillota</taxon>
        <taxon>Bacilli</taxon>
        <taxon>Lactobacillales</taxon>
        <taxon>Lactobacillaceae</taxon>
        <taxon>Fructobacillus</taxon>
    </lineage>
</organism>
<dbReference type="EMBL" id="DF968085">
    <property type="protein sequence ID" value="GAP04738.1"/>
    <property type="molecule type" value="Genomic_DNA"/>
</dbReference>
<name>A0A3F3HAY8_9LACO</name>
<reference evidence="3" key="1">
    <citation type="journal article" date="2015" name="BMC Genomics">
        <title>Comparative genomics of Fructobacillus spp. and Leuconostoc spp. reveals niche-specific evolution of Fructobacillus spp.</title>
        <authorList>
            <person name="Endo A."/>
            <person name="Tanizawa Y."/>
            <person name="Tanaka N."/>
            <person name="Maeno S."/>
            <person name="Kumar H."/>
            <person name="Shiwa Y."/>
            <person name="Okada S."/>
            <person name="Yoshikawa H."/>
            <person name="Dicks L."/>
            <person name="Nakagawa J."/>
            <person name="Arita M."/>
        </authorList>
    </citation>
    <scope>NUCLEOTIDE SEQUENCE [LARGE SCALE GENOMIC DNA]</scope>
    <source>
        <strain evidence="3">F214-1</strain>
    </source>
</reference>
<protein>
    <submittedName>
        <fullName evidence="3">Uncharacterized protein</fullName>
    </submittedName>
</protein>
<proteinExistence type="predicted"/>
<feature type="compositionally biased region" description="Basic and acidic residues" evidence="1">
    <location>
        <begin position="75"/>
        <end position="93"/>
    </location>
</feature>
<sequence length="93" mass="10777">MVRFNIKAYLMDKSLTIYRVSKESGYGYTTIHRSFNKAQSQATSLNIRDLDALARAQQMEMWQVLKELENGYQKPDPDQESLVKNKRDSKSDG</sequence>
<feature type="region of interest" description="Disordered" evidence="1">
    <location>
        <begin position="70"/>
        <end position="93"/>
    </location>
</feature>
<evidence type="ECO:0000256" key="1">
    <source>
        <dbReference type="SAM" id="MobiDB-lite"/>
    </source>
</evidence>
<dbReference type="AlphaFoldDB" id="A0A3F3HAY8"/>
<keyword evidence="4" id="KW-1185">Reference proteome</keyword>
<evidence type="ECO:0000313" key="2">
    <source>
        <dbReference type="EMBL" id="CAK1252623.1"/>
    </source>
</evidence>
<dbReference type="Proteomes" id="UP000064514">
    <property type="component" value="Unassembled WGS sequence"/>
</dbReference>
<gene>
    <name evidence="3" type="ORF">FTRO_0080080</name>
    <name evidence="2" type="ORF">R53137_KAKDMLNK_01422</name>
</gene>